<evidence type="ECO:0000313" key="2">
    <source>
        <dbReference type="Proteomes" id="UP001283691"/>
    </source>
</evidence>
<reference evidence="1" key="1">
    <citation type="journal article" date="2023" name="Front. Microbiol.">
        <title>Genomic diversity and taxonomic marker for Arcobacter species.</title>
        <authorList>
            <person name="Zhou G."/>
            <person name="Gu Y."/>
            <person name="Wang H."/>
            <person name="Chen X."/>
            <person name="Zhang X."/>
            <person name="Shao Z."/>
            <person name="Yan X."/>
            <person name="Zhang J."/>
            <person name="Zhang M."/>
        </authorList>
    </citation>
    <scope>NUCLEOTIDE SEQUENCE</scope>
    <source>
        <strain evidence="1">BJSY19SF1-2</strain>
    </source>
</reference>
<accession>A0AAW9DCA7</accession>
<name>A0AAW9DCA7_9BACT</name>
<evidence type="ECO:0008006" key="3">
    <source>
        <dbReference type="Google" id="ProtNLM"/>
    </source>
</evidence>
<dbReference type="AlphaFoldDB" id="A0AAW9DCA7"/>
<dbReference type="EMBL" id="JAUQUR010000007">
    <property type="protein sequence ID" value="MDX4069880.1"/>
    <property type="molecule type" value="Genomic_DNA"/>
</dbReference>
<dbReference type="Proteomes" id="UP001283691">
    <property type="component" value="Unassembled WGS sequence"/>
</dbReference>
<protein>
    <recommendedName>
        <fullName evidence="3">DUF4258 domain-containing protein</fullName>
    </recommendedName>
</protein>
<proteinExistence type="predicted"/>
<organism evidence="1 2">
    <name type="scientific">Aliarcobacter skirrowii</name>
    <dbReference type="NCBI Taxonomy" id="28200"/>
    <lineage>
        <taxon>Bacteria</taxon>
        <taxon>Pseudomonadati</taxon>
        <taxon>Campylobacterota</taxon>
        <taxon>Epsilonproteobacteria</taxon>
        <taxon>Campylobacterales</taxon>
        <taxon>Arcobacteraceae</taxon>
        <taxon>Aliarcobacter</taxon>
    </lineage>
</organism>
<dbReference type="RefSeq" id="WP_319048406.1">
    <property type="nucleotide sequence ID" value="NZ_JAUQUR010000007.1"/>
</dbReference>
<reference evidence="1" key="2">
    <citation type="submission" date="2023-07" db="EMBL/GenBank/DDBJ databases">
        <authorList>
            <person name="Zhang M."/>
            <person name="Zhou G."/>
        </authorList>
    </citation>
    <scope>NUCLEOTIDE SEQUENCE</scope>
    <source>
        <strain evidence="1">BJSY19SF1-2</strain>
    </source>
</reference>
<sequence>MNISISKHAIKRRKHYTPIEKDILIDLVKQIDEKYHISKRDNNSYKIAHNGAIAIIKKTDDSLLCTTGTFYLCI</sequence>
<gene>
    <name evidence="1" type="ORF">Q6A80_09120</name>
</gene>
<comment type="caution">
    <text evidence="1">The sequence shown here is derived from an EMBL/GenBank/DDBJ whole genome shotgun (WGS) entry which is preliminary data.</text>
</comment>
<evidence type="ECO:0000313" key="1">
    <source>
        <dbReference type="EMBL" id="MDX4069880.1"/>
    </source>
</evidence>